<reference evidence="2 3" key="1">
    <citation type="submission" date="2023-07" db="EMBL/GenBank/DDBJ databases">
        <title>Genomic Encyclopedia of Type Strains, Phase IV (KMG-IV): sequencing the most valuable type-strain genomes for metagenomic binning, comparative biology and taxonomic classification.</title>
        <authorList>
            <person name="Goeker M."/>
        </authorList>
    </citation>
    <scope>NUCLEOTIDE SEQUENCE [LARGE SCALE GENOMIC DNA]</scope>
    <source>
        <strain evidence="2 3">DSM 23494</strain>
    </source>
</reference>
<dbReference type="PANTHER" id="PTHR43539">
    <property type="entry name" value="FLAVIN-BINDING MONOOXYGENASE-LIKE PROTEIN (AFU_ORTHOLOGUE AFUA_4G09220)"/>
    <property type="match status" value="1"/>
</dbReference>
<dbReference type="EMBL" id="JAUSUB010000014">
    <property type="protein sequence ID" value="MDQ0271414.1"/>
    <property type="molecule type" value="Genomic_DNA"/>
</dbReference>
<dbReference type="SUPFAM" id="SSF51905">
    <property type="entry name" value="FAD/NAD(P)-binding domain"/>
    <property type="match status" value="2"/>
</dbReference>
<dbReference type="InterPro" id="IPR050982">
    <property type="entry name" value="Auxin_biosynth/cation_transpt"/>
</dbReference>
<dbReference type="Proteomes" id="UP001238088">
    <property type="component" value="Unassembled WGS sequence"/>
</dbReference>
<proteinExistence type="predicted"/>
<dbReference type="Gene3D" id="3.50.50.60">
    <property type="entry name" value="FAD/NAD(P)-binding domain"/>
    <property type="match status" value="1"/>
</dbReference>
<dbReference type="InterPro" id="IPR000960">
    <property type="entry name" value="Flavin_mOase"/>
</dbReference>
<dbReference type="RefSeq" id="WP_307476527.1">
    <property type="nucleotide sequence ID" value="NZ_JAUSUB010000014.1"/>
</dbReference>
<protein>
    <submittedName>
        <fullName evidence="2">Flavoprotein involved in K+ transport</fullName>
    </submittedName>
</protein>
<sequence>MEFYDVVIIGGGQAGITMGYYLKKEGIRFTILDGNERVGDSWRKRYESLVLFTPREYSSLPGMQMDGLMDGLPTKDEIADYLEEYVHHFDIPILHNVKVEKLDKTRNDCFYILTEKGKIEAKRVIVATGAFQKPYIPLVFKDQGKDIFQIHSSSYRSPKELPGKSVLVVGGGNSGVQIAVELAEEREVTIAVGHPFKFLPLRFLGRSIFSWLDKIGLLYGGIDSKKGRWFQKQKDPIFGGELKSLIKNNKVKIMPRVISIEGTDILFENKSRQTFDSIVWSTGFSPLYDWISIDHAIAADGRPIHERGLSNVDGLFFIGLPWQYQRGSSLICGVGMDAKFLIPYLLET</sequence>
<dbReference type="PANTHER" id="PTHR43539:SF78">
    <property type="entry name" value="FLAVIN-CONTAINING MONOOXYGENASE"/>
    <property type="match status" value="1"/>
</dbReference>
<keyword evidence="3" id="KW-1185">Reference proteome</keyword>
<dbReference type="Pfam" id="PF13738">
    <property type="entry name" value="Pyr_redox_3"/>
    <property type="match status" value="1"/>
</dbReference>
<keyword evidence="1" id="KW-0560">Oxidoreductase</keyword>
<evidence type="ECO:0000313" key="2">
    <source>
        <dbReference type="EMBL" id="MDQ0271414.1"/>
    </source>
</evidence>
<name>A0ABU0AKK3_9BACI</name>
<evidence type="ECO:0000256" key="1">
    <source>
        <dbReference type="ARBA" id="ARBA00023002"/>
    </source>
</evidence>
<comment type="caution">
    <text evidence="2">The sequence shown here is derived from an EMBL/GenBank/DDBJ whole genome shotgun (WGS) entry which is preliminary data.</text>
</comment>
<organism evidence="2 3">
    <name type="scientific">Cytobacillus purgationiresistens</name>
    <dbReference type="NCBI Taxonomy" id="863449"/>
    <lineage>
        <taxon>Bacteria</taxon>
        <taxon>Bacillati</taxon>
        <taxon>Bacillota</taxon>
        <taxon>Bacilli</taxon>
        <taxon>Bacillales</taxon>
        <taxon>Bacillaceae</taxon>
        <taxon>Cytobacillus</taxon>
    </lineage>
</organism>
<dbReference type="PRINTS" id="PR00368">
    <property type="entry name" value="FADPNR"/>
</dbReference>
<dbReference type="PIRSF" id="PIRSF000332">
    <property type="entry name" value="FMO"/>
    <property type="match status" value="1"/>
</dbReference>
<evidence type="ECO:0000313" key="3">
    <source>
        <dbReference type="Proteomes" id="UP001238088"/>
    </source>
</evidence>
<dbReference type="InterPro" id="IPR036188">
    <property type="entry name" value="FAD/NAD-bd_sf"/>
</dbReference>
<gene>
    <name evidence="2" type="ORF">J2S17_003302</name>
</gene>
<accession>A0ABU0AKK3</accession>
<dbReference type="PRINTS" id="PR00469">
    <property type="entry name" value="PNDRDTASEII"/>
</dbReference>